<name>A0ABW3YJK7_9ACTN</name>
<sequence length="216" mass="24377">MTSRTPLPPIVTAGWGDIDTTATLIADAFYDLPAAAWLVPEPDQRSSALRGQFKVLIEHALFYGHVDLLDDRSAVAVWFHHLGPTIPPYNYDQRLHAACGNHVNRFRHLDTLFDTHHPAEPHHHLGLLAVAPAAQGTGRGTALLTHHHRYLDQVDIPAYLEASSPRSRDLYSRHGYHPRRVFTLPDNTPFWPMWRHPTTPSTHIPQPPGPRSRRVP</sequence>
<dbReference type="Proteomes" id="UP001597260">
    <property type="component" value="Unassembled WGS sequence"/>
</dbReference>
<gene>
    <name evidence="2" type="ORF">ACFQ4H_19250</name>
</gene>
<organism evidence="2 3">
    <name type="scientific">Micromonospora sonneratiae</name>
    <dbReference type="NCBI Taxonomy" id="1184706"/>
    <lineage>
        <taxon>Bacteria</taxon>
        <taxon>Bacillati</taxon>
        <taxon>Actinomycetota</taxon>
        <taxon>Actinomycetes</taxon>
        <taxon>Micromonosporales</taxon>
        <taxon>Micromonosporaceae</taxon>
        <taxon>Micromonospora</taxon>
    </lineage>
</organism>
<dbReference type="EC" id="2.3.1.-" evidence="2"/>
<dbReference type="PANTHER" id="PTHR42791">
    <property type="entry name" value="GNAT FAMILY ACETYLTRANSFERASE"/>
    <property type="match status" value="1"/>
</dbReference>
<dbReference type="InterPro" id="IPR052523">
    <property type="entry name" value="Trichothecene_AcTrans"/>
</dbReference>
<dbReference type="EMBL" id="JBHTMP010000029">
    <property type="protein sequence ID" value="MFD1323228.1"/>
    <property type="molecule type" value="Genomic_DNA"/>
</dbReference>
<dbReference type="PANTHER" id="PTHR42791:SF1">
    <property type="entry name" value="N-ACETYLTRANSFERASE DOMAIN-CONTAINING PROTEIN"/>
    <property type="match status" value="1"/>
</dbReference>
<evidence type="ECO:0000313" key="2">
    <source>
        <dbReference type="EMBL" id="MFD1323228.1"/>
    </source>
</evidence>
<keyword evidence="3" id="KW-1185">Reference proteome</keyword>
<evidence type="ECO:0000259" key="1">
    <source>
        <dbReference type="Pfam" id="PF13508"/>
    </source>
</evidence>
<dbReference type="InterPro" id="IPR016181">
    <property type="entry name" value="Acyl_CoA_acyltransferase"/>
</dbReference>
<reference evidence="3" key="1">
    <citation type="journal article" date="2019" name="Int. J. Syst. Evol. Microbiol.">
        <title>The Global Catalogue of Microorganisms (GCM) 10K type strain sequencing project: providing services to taxonomists for standard genome sequencing and annotation.</title>
        <authorList>
            <consortium name="The Broad Institute Genomics Platform"/>
            <consortium name="The Broad Institute Genome Sequencing Center for Infectious Disease"/>
            <person name="Wu L."/>
            <person name="Ma J."/>
        </authorList>
    </citation>
    <scope>NUCLEOTIDE SEQUENCE [LARGE SCALE GENOMIC DNA]</scope>
    <source>
        <strain evidence="3">JCM 31037</strain>
    </source>
</reference>
<feature type="domain" description="N-acetyltransferase" evidence="1">
    <location>
        <begin position="122"/>
        <end position="177"/>
    </location>
</feature>
<dbReference type="Gene3D" id="3.40.630.30">
    <property type="match status" value="1"/>
</dbReference>
<dbReference type="RefSeq" id="WP_377572380.1">
    <property type="nucleotide sequence ID" value="NZ_JBHTMP010000029.1"/>
</dbReference>
<protein>
    <submittedName>
        <fullName evidence="2">GNAT family N-acetyltransferase</fullName>
        <ecNumber evidence="2">2.3.1.-</ecNumber>
    </submittedName>
</protein>
<dbReference type="InterPro" id="IPR000182">
    <property type="entry name" value="GNAT_dom"/>
</dbReference>
<dbReference type="Pfam" id="PF13508">
    <property type="entry name" value="Acetyltransf_7"/>
    <property type="match status" value="1"/>
</dbReference>
<evidence type="ECO:0000313" key="3">
    <source>
        <dbReference type="Proteomes" id="UP001597260"/>
    </source>
</evidence>
<keyword evidence="2" id="KW-0012">Acyltransferase</keyword>
<proteinExistence type="predicted"/>
<keyword evidence="2" id="KW-0808">Transferase</keyword>
<dbReference type="GO" id="GO:0016746">
    <property type="term" value="F:acyltransferase activity"/>
    <property type="evidence" value="ECO:0007669"/>
    <property type="project" value="UniProtKB-KW"/>
</dbReference>
<accession>A0ABW3YJK7</accession>
<comment type="caution">
    <text evidence="2">The sequence shown here is derived from an EMBL/GenBank/DDBJ whole genome shotgun (WGS) entry which is preliminary data.</text>
</comment>
<dbReference type="SUPFAM" id="SSF55729">
    <property type="entry name" value="Acyl-CoA N-acyltransferases (Nat)"/>
    <property type="match status" value="1"/>
</dbReference>